<dbReference type="PANTHER" id="PTHR14911">
    <property type="entry name" value="THUMP DOMAIN-CONTAINING"/>
    <property type="match status" value="1"/>
</dbReference>
<keyword evidence="2" id="KW-0489">Methyltransferase</keyword>
<comment type="caution">
    <text evidence="7">The sequence shown here is derived from an EMBL/GenBank/DDBJ whole genome shotgun (WGS) entry which is preliminary data.</text>
</comment>
<name>A0ABN8RSK1_9CNID</name>
<dbReference type="PANTHER" id="PTHR14911:SF13">
    <property type="entry name" value="TRNA (GUANINE(6)-N2)-METHYLTRANSFERASE THUMP3"/>
    <property type="match status" value="1"/>
</dbReference>
<evidence type="ECO:0000256" key="3">
    <source>
        <dbReference type="ARBA" id="ARBA00022694"/>
    </source>
</evidence>
<dbReference type="EMBL" id="CALNXK010000310">
    <property type="protein sequence ID" value="CAH3181939.1"/>
    <property type="molecule type" value="Genomic_DNA"/>
</dbReference>
<evidence type="ECO:0000313" key="7">
    <source>
        <dbReference type="EMBL" id="CAH3181939.1"/>
    </source>
</evidence>
<keyword evidence="3" id="KW-0819">tRNA processing</keyword>
<feature type="region of interest" description="Disordered" evidence="5">
    <location>
        <begin position="135"/>
        <end position="195"/>
    </location>
</feature>
<keyword evidence="2" id="KW-0808">Transferase</keyword>
<dbReference type="Proteomes" id="UP001159405">
    <property type="component" value="Unassembled WGS sequence"/>
</dbReference>
<evidence type="ECO:0000259" key="6">
    <source>
        <dbReference type="PROSITE" id="PS51165"/>
    </source>
</evidence>
<dbReference type="Gene3D" id="3.30.2130.30">
    <property type="match status" value="2"/>
</dbReference>
<gene>
    <name evidence="7" type="ORF">PLOB_00026262</name>
</gene>
<dbReference type="SMART" id="SM00981">
    <property type="entry name" value="THUMP"/>
    <property type="match status" value="1"/>
</dbReference>
<evidence type="ECO:0000256" key="1">
    <source>
        <dbReference type="ARBA" id="ARBA00004496"/>
    </source>
</evidence>
<feature type="domain" description="THUMP" evidence="6">
    <location>
        <begin position="140"/>
        <end position="260"/>
    </location>
</feature>
<dbReference type="SUPFAM" id="SSF143437">
    <property type="entry name" value="THUMP domain-like"/>
    <property type="match status" value="1"/>
</dbReference>
<keyword evidence="8" id="KW-1185">Reference proteome</keyword>
<feature type="compositionally biased region" description="Polar residues" evidence="5">
    <location>
        <begin position="184"/>
        <end position="195"/>
    </location>
</feature>
<dbReference type="PROSITE" id="PS51165">
    <property type="entry name" value="THUMP"/>
    <property type="match status" value="1"/>
</dbReference>
<protein>
    <recommendedName>
        <fullName evidence="6">THUMP domain-containing protein</fullName>
    </recommendedName>
</protein>
<dbReference type="CDD" id="cd11715">
    <property type="entry name" value="THUMP_AdoMetMT"/>
    <property type="match status" value="1"/>
</dbReference>
<dbReference type="InterPro" id="IPR029063">
    <property type="entry name" value="SAM-dependent_MTases_sf"/>
</dbReference>
<dbReference type="InterPro" id="IPR004114">
    <property type="entry name" value="THUMP_dom"/>
</dbReference>
<evidence type="ECO:0000256" key="5">
    <source>
        <dbReference type="SAM" id="MobiDB-lite"/>
    </source>
</evidence>
<accession>A0ABN8RSK1</accession>
<reference evidence="7 8" key="1">
    <citation type="submission" date="2022-05" db="EMBL/GenBank/DDBJ databases">
        <authorList>
            <consortium name="Genoscope - CEA"/>
            <person name="William W."/>
        </authorList>
    </citation>
    <scope>NUCLEOTIDE SEQUENCE [LARGE SCALE GENOMIC DNA]</scope>
</reference>
<dbReference type="Gene3D" id="3.40.50.150">
    <property type="entry name" value="Vaccinia Virus protein VP39"/>
    <property type="match status" value="1"/>
</dbReference>
<feature type="compositionally biased region" description="Basic and acidic residues" evidence="5">
    <location>
        <begin position="172"/>
        <end position="183"/>
    </location>
</feature>
<evidence type="ECO:0000256" key="4">
    <source>
        <dbReference type="PROSITE-ProRule" id="PRU00529"/>
    </source>
</evidence>
<dbReference type="InterPro" id="IPR000241">
    <property type="entry name" value="RlmKL-like_Mtase"/>
</dbReference>
<evidence type="ECO:0000313" key="8">
    <source>
        <dbReference type="Proteomes" id="UP001159405"/>
    </source>
</evidence>
<feature type="compositionally biased region" description="Basic and acidic residues" evidence="5">
    <location>
        <begin position="138"/>
        <end position="156"/>
    </location>
</feature>
<dbReference type="SUPFAM" id="SSF53335">
    <property type="entry name" value="S-adenosyl-L-methionine-dependent methyltransferases"/>
    <property type="match status" value="1"/>
</dbReference>
<dbReference type="Pfam" id="PF01170">
    <property type="entry name" value="UPF0020"/>
    <property type="match status" value="1"/>
</dbReference>
<comment type="subcellular location">
    <subcellularLocation>
        <location evidence="1">Cytoplasm</location>
    </subcellularLocation>
</comment>
<keyword evidence="4" id="KW-0694">RNA-binding</keyword>
<organism evidence="7 8">
    <name type="scientific">Porites lobata</name>
    <dbReference type="NCBI Taxonomy" id="104759"/>
    <lineage>
        <taxon>Eukaryota</taxon>
        <taxon>Metazoa</taxon>
        <taxon>Cnidaria</taxon>
        <taxon>Anthozoa</taxon>
        <taxon>Hexacorallia</taxon>
        <taxon>Scleractinia</taxon>
        <taxon>Fungiina</taxon>
        <taxon>Poritidae</taxon>
        <taxon>Porites</taxon>
    </lineage>
</organism>
<proteinExistence type="predicted"/>
<sequence length="458" mass="50841">MADGVDVVVTVCATVSTGLESVAVSECRQKLDCKSIREGRGRVYFDIPTNFFSQLKNLRSIENLFVVVKEYEENNDELDCFSPEILEKLYKLPQALDWKVALSLWKQFTGYTGMLFRSETSAHAEDMKKRCQSSVDNKCSEVKDEQNSREGGNDKVVDEEDVIEAPAKKIKHGGEDSNEDKSELTQNSSSDKSFTSNLLPQFRVTCTRTGNKHSFSSPEAAAKFGGGINDWFGWRVNLSNPDIEVLLNIVNGNVVIGIALTKESRGKRNITHFGPTTLKSSIAYCMLQLANIQPGDIVCDPMCGGGSIPIEAALNWPKSAHFCGDHHDLAPTRTLANVQSVTEQQLNNKKTLPLDIYQWDVCNLPLKSNSVDVFITDLPFGKKSGSKHENWTLYPKALEEMARVCSTGSGRAVLLTQDKRVMGKVLNSSVHWKKDLTLWINMGGLKAGLYVLSRTKKC</sequence>
<evidence type="ECO:0000256" key="2">
    <source>
        <dbReference type="ARBA" id="ARBA00022603"/>
    </source>
</evidence>
<dbReference type="Pfam" id="PF02926">
    <property type="entry name" value="THUMP"/>
    <property type="match status" value="1"/>
</dbReference>